<organism evidence="2 3">
    <name type="scientific">Acidipropionibacterium virtanenii</name>
    <dbReference type="NCBI Taxonomy" id="2057246"/>
    <lineage>
        <taxon>Bacteria</taxon>
        <taxon>Bacillati</taxon>
        <taxon>Actinomycetota</taxon>
        <taxon>Actinomycetes</taxon>
        <taxon>Propionibacteriales</taxon>
        <taxon>Propionibacteriaceae</taxon>
        <taxon>Acidipropionibacterium</taxon>
    </lineage>
</organism>
<dbReference type="Proteomes" id="UP000251995">
    <property type="component" value="Chromosome"/>
</dbReference>
<accession>A0A344UQF7</accession>
<evidence type="ECO:0000313" key="2">
    <source>
        <dbReference type="EMBL" id="AXE37505.1"/>
    </source>
</evidence>
<evidence type="ECO:0000259" key="1">
    <source>
        <dbReference type="PROSITE" id="PS51384"/>
    </source>
</evidence>
<dbReference type="KEGG" id="acij:JS278_00308"/>
<proteinExistence type="predicted"/>
<dbReference type="EMBL" id="CP025198">
    <property type="protein sequence ID" value="AXE37505.1"/>
    <property type="molecule type" value="Genomic_DNA"/>
</dbReference>
<dbReference type="InterPro" id="IPR039261">
    <property type="entry name" value="FNR_nucleotide-bd"/>
</dbReference>
<evidence type="ECO:0000313" key="3">
    <source>
        <dbReference type="Proteomes" id="UP000251995"/>
    </source>
</evidence>
<protein>
    <submittedName>
        <fullName evidence="2">Vibriobactin utilization protein ViuB</fullName>
    </submittedName>
</protein>
<sequence length="286" mass="31075">MKSSSPSTGRSEQYLCNEPLAQFDYSDPMPKPLHRARVTAVFHDIPGVTSIDFAPGLAPRSHVDDHVKILLPPPGAPYRSPVPIPAPGSPAPLLRTYTRRRYDPATGAWGIDVLDLGHGGPGSAWAGSVRPGDEVTVRGPGGHWQMPEHPGTVWMVGDAVAMPAISNALEALPAGSRAVVLLEGGGRSYPLPERPEARIVDIPVTSGGSALVDAVRRLRTPDQPWWAFAHGQAEMIRPLRRHLRIERGLARERLLLSAYWIAGRDAEGWRVMKPEFNRAMEAESGD</sequence>
<dbReference type="GO" id="GO:0016491">
    <property type="term" value="F:oxidoreductase activity"/>
    <property type="evidence" value="ECO:0007669"/>
    <property type="project" value="InterPro"/>
</dbReference>
<feature type="domain" description="FAD-binding FR-type" evidence="1">
    <location>
        <begin position="31"/>
        <end position="147"/>
    </location>
</feature>
<dbReference type="Gene3D" id="3.40.50.80">
    <property type="entry name" value="Nucleotide-binding domain of ferredoxin-NADP reductase (FNR) module"/>
    <property type="match status" value="1"/>
</dbReference>
<dbReference type="InterPro" id="IPR017927">
    <property type="entry name" value="FAD-bd_FR_type"/>
</dbReference>
<dbReference type="SUPFAM" id="SSF63380">
    <property type="entry name" value="Riboflavin synthase domain-like"/>
    <property type="match status" value="1"/>
</dbReference>
<dbReference type="Pfam" id="PF04954">
    <property type="entry name" value="SIP"/>
    <property type="match status" value="1"/>
</dbReference>
<name>A0A344UQF7_9ACTN</name>
<dbReference type="PANTHER" id="PTHR30157:SF0">
    <property type="entry name" value="NADPH-DEPENDENT FERRIC-CHELATE REDUCTASE"/>
    <property type="match status" value="1"/>
</dbReference>
<dbReference type="Pfam" id="PF08021">
    <property type="entry name" value="FAD_binding_9"/>
    <property type="match status" value="1"/>
</dbReference>
<dbReference type="AlphaFoldDB" id="A0A344UQF7"/>
<dbReference type="Gene3D" id="2.40.30.10">
    <property type="entry name" value="Translation factors"/>
    <property type="match status" value="1"/>
</dbReference>
<reference evidence="2 3" key="1">
    <citation type="submission" date="2017-12" db="EMBL/GenBank/DDBJ databases">
        <title>The whole genome sequence of the Acidipropionibacterium virtanenii sp. nov. type strain JS278.</title>
        <authorList>
            <person name="Laine P."/>
            <person name="Deptula P."/>
            <person name="Varmanen P."/>
            <person name="Auvinen P."/>
        </authorList>
    </citation>
    <scope>NUCLEOTIDE SEQUENCE [LARGE SCALE GENOMIC DNA]</scope>
    <source>
        <strain evidence="2 3">JS278</strain>
    </source>
</reference>
<dbReference type="InterPro" id="IPR017938">
    <property type="entry name" value="Riboflavin_synthase-like_b-brl"/>
</dbReference>
<dbReference type="CDD" id="cd06193">
    <property type="entry name" value="siderophore_interacting"/>
    <property type="match status" value="1"/>
</dbReference>
<dbReference type="PANTHER" id="PTHR30157">
    <property type="entry name" value="FERRIC REDUCTASE, NADPH-DEPENDENT"/>
    <property type="match status" value="1"/>
</dbReference>
<dbReference type="InterPro" id="IPR013113">
    <property type="entry name" value="SIP_FAD-bd"/>
</dbReference>
<dbReference type="InterPro" id="IPR007037">
    <property type="entry name" value="SIP_rossman_dom"/>
</dbReference>
<gene>
    <name evidence="2" type="primary">viuB_1</name>
    <name evidence="2" type="ORF">JS278_00308</name>
</gene>
<keyword evidence="3" id="KW-1185">Reference proteome</keyword>
<dbReference type="InterPro" id="IPR039374">
    <property type="entry name" value="SIP_fam"/>
</dbReference>
<dbReference type="PROSITE" id="PS51384">
    <property type="entry name" value="FAD_FR"/>
    <property type="match status" value="1"/>
</dbReference>